<feature type="domain" description="Mce/MlaD" evidence="8">
    <location>
        <begin position="43"/>
        <end position="134"/>
    </location>
</feature>
<organism evidence="9 10">
    <name type="scientific">Robbsia andropogonis</name>
    <dbReference type="NCBI Taxonomy" id="28092"/>
    <lineage>
        <taxon>Bacteria</taxon>
        <taxon>Pseudomonadati</taxon>
        <taxon>Pseudomonadota</taxon>
        <taxon>Betaproteobacteria</taxon>
        <taxon>Burkholderiales</taxon>
        <taxon>Burkholderiaceae</taxon>
        <taxon>Robbsia</taxon>
    </lineage>
</organism>
<evidence type="ECO:0000256" key="7">
    <source>
        <dbReference type="SAM" id="Phobius"/>
    </source>
</evidence>
<dbReference type="PATRIC" id="fig|28092.6.peg.3202"/>
<feature type="transmembrane region" description="Helical" evidence="7">
    <location>
        <begin position="15"/>
        <end position="36"/>
    </location>
</feature>
<evidence type="ECO:0000256" key="2">
    <source>
        <dbReference type="ARBA" id="ARBA00022475"/>
    </source>
</evidence>
<proteinExistence type="predicted"/>
<dbReference type="PANTHER" id="PTHR30462:SF0">
    <property type="entry name" value="INTERMEMBRANE TRANSPORT PROTEIN YEBT"/>
    <property type="match status" value="1"/>
</dbReference>
<dbReference type="AlphaFoldDB" id="A0A0F5K0N7"/>
<keyword evidence="10" id="KW-1185">Reference proteome</keyword>
<dbReference type="Pfam" id="PF02470">
    <property type="entry name" value="MlaD"/>
    <property type="match status" value="3"/>
</dbReference>
<evidence type="ECO:0000313" key="10">
    <source>
        <dbReference type="Proteomes" id="UP000033618"/>
    </source>
</evidence>
<gene>
    <name evidence="9" type="ORF">WM40_13595</name>
</gene>
<evidence type="ECO:0000256" key="6">
    <source>
        <dbReference type="ARBA" id="ARBA00023136"/>
    </source>
</evidence>
<evidence type="ECO:0000256" key="3">
    <source>
        <dbReference type="ARBA" id="ARBA00022519"/>
    </source>
</evidence>
<evidence type="ECO:0000313" key="9">
    <source>
        <dbReference type="EMBL" id="KKB63107.1"/>
    </source>
</evidence>
<evidence type="ECO:0000256" key="4">
    <source>
        <dbReference type="ARBA" id="ARBA00022692"/>
    </source>
</evidence>
<dbReference type="PANTHER" id="PTHR30462">
    <property type="entry name" value="INTERMEMBRANE TRANSPORT PROTEIN PQIB-RELATED"/>
    <property type="match status" value="1"/>
</dbReference>
<evidence type="ECO:0000259" key="8">
    <source>
        <dbReference type="Pfam" id="PF02470"/>
    </source>
</evidence>
<protein>
    <submittedName>
        <fullName evidence="9">Mammalian cell entry protein</fullName>
    </submittedName>
</protein>
<keyword evidence="6 7" id="KW-0472">Membrane</keyword>
<comment type="subcellular location">
    <subcellularLocation>
        <location evidence="1">Cell inner membrane</location>
    </subcellularLocation>
</comment>
<dbReference type="Proteomes" id="UP000033618">
    <property type="component" value="Unassembled WGS sequence"/>
</dbReference>
<dbReference type="EMBL" id="LAQU01000013">
    <property type="protein sequence ID" value="KKB63107.1"/>
    <property type="molecule type" value="Genomic_DNA"/>
</dbReference>
<keyword evidence="5 7" id="KW-1133">Transmembrane helix</keyword>
<feature type="domain" description="Mce/MlaD" evidence="8">
    <location>
        <begin position="286"/>
        <end position="391"/>
    </location>
</feature>
<reference evidence="9 10" key="1">
    <citation type="submission" date="2015-03" db="EMBL/GenBank/DDBJ databases">
        <title>Draft Genome Sequence of Burkholderia andropogonis type strain ICMP2807, isolated from Sorghum bicolor.</title>
        <authorList>
            <person name="Lopes-Santos L."/>
            <person name="Castro D.B."/>
            <person name="Ottoboni L.M."/>
            <person name="Park D."/>
            <person name="Weirc B.S."/>
            <person name="Destefano S.A."/>
        </authorList>
    </citation>
    <scope>NUCLEOTIDE SEQUENCE [LARGE SCALE GENOMIC DNA]</scope>
    <source>
        <strain evidence="9 10">ICMP2807</strain>
    </source>
</reference>
<keyword evidence="4 7" id="KW-0812">Transmembrane</keyword>
<dbReference type="GO" id="GO:0005886">
    <property type="term" value="C:plasma membrane"/>
    <property type="evidence" value="ECO:0007669"/>
    <property type="project" value="UniProtKB-SubCell"/>
</dbReference>
<dbReference type="InterPro" id="IPR003399">
    <property type="entry name" value="Mce/MlaD"/>
</dbReference>
<evidence type="ECO:0000256" key="1">
    <source>
        <dbReference type="ARBA" id="ARBA00004533"/>
    </source>
</evidence>
<comment type="caution">
    <text evidence="9">The sequence shown here is derived from an EMBL/GenBank/DDBJ whole genome shotgun (WGS) entry which is preliminary data.</text>
</comment>
<sequence length="529" mass="57730">MPDWQEPVVAPRGRWLPSLVWLVPLIAALIGISLVVRQVVQQGPTITISFKSAEGIESGKTKVKYKDVDIGEVKSVRLADDRSRAIVTVDLTKEAQGFAVKDTRFWIVKPRVAANGISGLNTLLSGSYIGVDAGRSPDSEKEFTGLENPPAVTRDQKGHQYVLKASDLGSLDIGAPVYYRRIQVGQVVAYNLNPDGSGVTLRVFVNAPYDQFVTTNTRFWNASGVDVRLDSGGFKLNTQSLAAVLLGGVAFQAPPNEAPGQVAADNREFRLNADLGTAMKPPDTDPVPVVLNFNQSLRGLTVGANVDFRGITVGEVTHIGVDFDPRKQEILMPVTVNIYPERLGKAFANAIRKDNADRSHQMFITMIRRGLRAQLRTGNLLTGQLYVALDFFPNAPPVSVNYDSEPTELPTLPNTLDELQLQVANIAKKIDKIPFDQIGANVNTALINANKLFDQLNTQVAPQAAQTLQEAKKTFASAQQTLSSDSPLQGDVRQAMRELTRTAQQLSVLADYLERHPEALIRGKTGKDK</sequence>
<keyword evidence="3" id="KW-0997">Cell inner membrane</keyword>
<name>A0A0F5K0N7_9BURK</name>
<keyword evidence="2" id="KW-1003">Cell membrane</keyword>
<accession>A0A0F5K0N7</accession>
<dbReference type="STRING" id="28092.WM40_13595"/>
<evidence type="ECO:0000256" key="5">
    <source>
        <dbReference type="ARBA" id="ARBA00022989"/>
    </source>
</evidence>
<feature type="domain" description="Mce/MlaD" evidence="8">
    <location>
        <begin position="158"/>
        <end position="218"/>
    </location>
</feature>
<dbReference type="InterPro" id="IPR051800">
    <property type="entry name" value="PqiA-PqiB_transport"/>
</dbReference>